<accession>A0A2S1SGK1</accession>
<dbReference type="OrthoDB" id="1362378at2"/>
<feature type="transmembrane region" description="Helical" evidence="1">
    <location>
        <begin position="6"/>
        <end position="34"/>
    </location>
</feature>
<organism evidence="2 3">
    <name type="scientific">Flavobacterium pallidum</name>
    <dbReference type="NCBI Taxonomy" id="2172098"/>
    <lineage>
        <taxon>Bacteria</taxon>
        <taxon>Pseudomonadati</taxon>
        <taxon>Bacteroidota</taxon>
        <taxon>Flavobacteriia</taxon>
        <taxon>Flavobacteriales</taxon>
        <taxon>Flavobacteriaceae</taxon>
        <taxon>Flavobacterium</taxon>
    </lineage>
</organism>
<keyword evidence="1" id="KW-0812">Transmembrane</keyword>
<proteinExistence type="predicted"/>
<evidence type="ECO:0000313" key="2">
    <source>
        <dbReference type="EMBL" id="AWI25467.1"/>
    </source>
</evidence>
<feature type="transmembrane region" description="Helical" evidence="1">
    <location>
        <begin position="46"/>
        <end position="65"/>
    </location>
</feature>
<evidence type="ECO:0000313" key="3">
    <source>
        <dbReference type="Proteomes" id="UP000244937"/>
    </source>
</evidence>
<sequence>MNKLHVLSGIAIGLAAALLGSYLLIICFTGYGLSEGLDTTIASGQLGKIITLGAVVNIGLFFLFLKSKKDMAWGIVAATAMLAIATIFV</sequence>
<keyword evidence="3" id="KW-1185">Reference proteome</keyword>
<dbReference type="RefSeq" id="WP_108903257.1">
    <property type="nucleotide sequence ID" value="NZ_CP029187.1"/>
</dbReference>
<protein>
    <submittedName>
        <fullName evidence="2">Uncharacterized protein</fullName>
    </submittedName>
</protein>
<feature type="transmembrane region" description="Helical" evidence="1">
    <location>
        <begin position="71"/>
        <end position="88"/>
    </location>
</feature>
<gene>
    <name evidence="2" type="ORF">HYN49_05900</name>
</gene>
<keyword evidence="1" id="KW-1133">Transmembrane helix</keyword>
<reference evidence="2 3" key="1">
    <citation type="submission" date="2018-05" db="EMBL/GenBank/DDBJ databases">
        <title>Genome sequencing of Flavobacterium sp. HYN0049.</title>
        <authorList>
            <person name="Yi H."/>
            <person name="Baek C."/>
        </authorList>
    </citation>
    <scope>NUCLEOTIDE SEQUENCE [LARGE SCALE GENOMIC DNA]</scope>
    <source>
        <strain evidence="2 3">HYN0049</strain>
    </source>
</reference>
<dbReference type="EMBL" id="CP029187">
    <property type="protein sequence ID" value="AWI25467.1"/>
    <property type="molecule type" value="Genomic_DNA"/>
</dbReference>
<dbReference type="AlphaFoldDB" id="A0A2S1SGK1"/>
<evidence type="ECO:0000256" key="1">
    <source>
        <dbReference type="SAM" id="Phobius"/>
    </source>
</evidence>
<dbReference type="KEGG" id="fpal:HYN49_05900"/>
<name>A0A2S1SGK1_9FLAO</name>
<keyword evidence="1" id="KW-0472">Membrane</keyword>
<dbReference type="Proteomes" id="UP000244937">
    <property type="component" value="Chromosome"/>
</dbReference>